<dbReference type="AlphaFoldDB" id="A0A8A0RR18"/>
<sequence>MIAKTDYIYKLFIITREKRSLRIRELILYDNSSISINFKKDSTKMEKFNKDGVKYIFEIAKFPKEVTLELINNDTNLLWNLINSKDTLSIFLFQ</sequence>
<name>A0A8A0RR18_9FIRM</name>
<evidence type="ECO:0000313" key="2">
    <source>
        <dbReference type="Proteomes" id="UP000662904"/>
    </source>
</evidence>
<dbReference type="KEGG" id="kme:H0A61_02023"/>
<gene>
    <name evidence="1" type="ORF">H0A61_02023</name>
</gene>
<keyword evidence="2" id="KW-1185">Reference proteome</keyword>
<reference evidence="1" key="1">
    <citation type="submission" date="2020-07" db="EMBL/GenBank/DDBJ databases">
        <title>Koleobacter methoxysyntrophicus gen. nov., sp. nov., a novel anaerobic bacterium isolated from deep subsurface oil field and proposal of Koleobacterales ord. nov. in the phylum Firmicutes.</title>
        <authorList>
            <person name="Sakamoto S."/>
            <person name="Tamaki H."/>
        </authorList>
    </citation>
    <scope>NUCLEOTIDE SEQUENCE</scope>
    <source>
        <strain evidence="1">NRmbB1</strain>
    </source>
</reference>
<evidence type="ECO:0000313" key="1">
    <source>
        <dbReference type="EMBL" id="QSQ09646.1"/>
    </source>
</evidence>
<protein>
    <submittedName>
        <fullName evidence="1">Uncharacterized protein</fullName>
    </submittedName>
</protein>
<accession>A0A8A0RR18</accession>
<organism evidence="1 2">
    <name type="scientific">Koleobacter methoxysyntrophicus</name>
    <dbReference type="NCBI Taxonomy" id="2751313"/>
    <lineage>
        <taxon>Bacteria</taxon>
        <taxon>Bacillati</taxon>
        <taxon>Bacillota</taxon>
        <taxon>Clostridia</taxon>
        <taxon>Koleobacterales</taxon>
        <taxon>Koleobacteraceae</taxon>
        <taxon>Koleobacter</taxon>
    </lineage>
</organism>
<dbReference type="Proteomes" id="UP000662904">
    <property type="component" value="Chromosome"/>
</dbReference>
<proteinExistence type="predicted"/>
<dbReference type="EMBL" id="CP059066">
    <property type="protein sequence ID" value="QSQ09646.1"/>
    <property type="molecule type" value="Genomic_DNA"/>
</dbReference>